<evidence type="ECO:0000313" key="2">
    <source>
        <dbReference type="Proteomes" id="UP000573499"/>
    </source>
</evidence>
<sequence length="92" mass="10060">MNPLTESARLEGILSGPLNAILEQHRVAILAHLGGASTGVADALMSEEKMRGMAGYCYELLPWPVRLAVKKPAFVDFVLTHRESILKKLTIC</sequence>
<gene>
    <name evidence="1" type="ORF">H3H39_27340</name>
</gene>
<name>A0A7W2FFP4_9BURK</name>
<keyword evidence="2" id="KW-1185">Reference proteome</keyword>
<reference evidence="1 2" key="1">
    <citation type="submission" date="2020-07" db="EMBL/GenBank/DDBJ databases">
        <title>Novel species isolated from subtropical streams in China.</title>
        <authorList>
            <person name="Lu H."/>
        </authorList>
    </citation>
    <scope>NUCLEOTIDE SEQUENCE [LARGE SCALE GENOMIC DNA]</scope>
    <source>
        <strain evidence="1 2">LX47W</strain>
    </source>
</reference>
<comment type="caution">
    <text evidence="1">The sequence shown here is derived from an EMBL/GenBank/DDBJ whole genome shotgun (WGS) entry which is preliminary data.</text>
</comment>
<proteinExistence type="predicted"/>
<dbReference type="EMBL" id="JACEZU010000040">
    <property type="protein sequence ID" value="MBA5690744.1"/>
    <property type="molecule type" value="Genomic_DNA"/>
</dbReference>
<dbReference type="Proteomes" id="UP000573499">
    <property type="component" value="Unassembled WGS sequence"/>
</dbReference>
<evidence type="ECO:0000313" key="1">
    <source>
        <dbReference type="EMBL" id="MBA5690744.1"/>
    </source>
</evidence>
<accession>A0A7W2FFP4</accession>
<dbReference type="AlphaFoldDB" id="A0A7W2FFP4"/>
<protein>
    <submittedName>
        <fullName evidence="1">Uncharacterized protein</fullName>
    </submittedName>
</protein>
<organism evidence="1 2">
    <name type="scientific">Rugamonas apoptosis</name>
    <dbReference type="NCBI Taxonomy" id="2758570"/>
    <lineage>
        <taxon>Bacteria</taxon>
        <taxon>Pseudomonadati</taxon>
        <taxon>Pseudomonadota</taxon>
        <taxon>Betaproteobacteria</taxon>
        <taxon>Burkholderiales</taxon>
        <taxon>Oxalobacteraceae</taxon>
        <taxon>Telluria group</taxon>
        <taxon>Rugamonas</taxon>
    </lineage>
</organism>